<dbReference type="Gene3D" id="1.10.10.60">
    <property type="entry name" value="Homeodomain-like"/>
    <property type="match status" value="1"/>
</dbReference>
<dbReference type="PROSITE" id="PS01124">
    <property type="entry name" value="HTH_ARAC_FAMILY_2"/>
    <property type="match status" value="1"/>
</dbReference>
<dbReference type="InterPro" id="IPR018060">
    <property type="entry name" value="HTH_AraC"/>
</dbReference>
<dbReference type="Pfam" id="PF12625">
    <property type="entry name" value="Arabinose_bd"/>
    <property type="match status" value="1"/>
</dbReference>
<evidence type="ECO:0000256" key="2">
    <source>
        <dbReference type="ARBA" id="ARBA00023125"/>
    </source>
</evidence>
<gene>
    <name evidence="5" type="ORF">STARVERO_04031</name>
</gene>
<dbReference type="InterPro" id="IPR020449">
    <property type="entry name" value="Tscrpt_reg_AraC-type_HTH"/>
</dbReference>
<organism evidence="5 6">
    <name type="scientific">Starkeya nomas</name>
    <dbReference type="NCBI Taxonomy" id="2666134"/>
    <lineage>
        <taxon>Bacteria</taxon>
        <taxon>Pseudomonadati</taxon>
        <taxon>Pseudomonadota</taxon>
        <taxon>Alphaproteobacteria</taxon>
        <taxon>Hyphomicrobiales</taxon>
        <taxon>Xanthobacteraceae</taxon>
        <taxon>Starkeya</taxon>
    </lineage>
</organism>
<dbReference type="PANTHER" id="PTHR47894:SF1">
    <property type="entry name" value="HTH-TYPE TRANSCRIPTIONAL REGULATOR VQSM"/>
    <property type="match status" value="1"/>
</dbReference>
<protein>
    <recommendedName>
        <fullName evidence="4">HTH araC/xylS-type domain-containing protein</fullName>
    </recommendedName>
</protein>
<feature type="domain" description="HTH araC/xylS-type" evidence="4">
    <location>
        <begin position="231"/>
        <end position="333"/>
    </location>
</feature>
<name>A0A5S9Q407_9HYPH</name>
<dbReference type="RefSeq" id="WP_159601112.1">
    <property type="nucleotide sequence ID" value="NZ_CACSAS010000001.1"/>
</dbReference>
<accession>A0A5S9Q407</accession>
<dbReference type="PRINTS" id="PR00032">
    <property type="entry name" value="HTHARAC"/>
</dbReference>
<evidence type="ECO:0000259" key="4">
    <source>
        <dbReference type="PROSITE" id="PS01124"/>
    </source>
</evidence>
<evidence type="ECO:0000313" key="5">
    <source>
        <dbReference type="EMBL" id="CAA0112290.1"/>
    </source>
</evidence>
<dbReference type="PANTHER" id="PTHR47894">
    <property type="entry name" value="HTH-TYPE TRANSCRIPTIONAL REGULATOR GADX"/>
    <property type="match status" value="1"/>
</dbReference>
<dbReference type="SMART" id="SM00342">
    <property type="entry name" value="HTH_ARAC"/>
    <property type="match status" value="1"/>
</dbReference>
<dbReference type="SUPFAM" id="SSF46689">
    <property type="entry name" value="Homeodomain-like"/>
    <property type="match status" value="1"/>
</dbReference>
<keyword evidence="6" id="KW-1185">Reference proteome</keyword>
<evidence type="ECO:0000313" key="6">
    <source>
        <dbReference type="Proteomes" id="UP000433050"/>
    </source>
</evidence>
<sequence>MAKIPVISSHVLQGLPAFVRDEIGESALQRANRAAGFDVEMIEGRNCFIPQQAMLDFADAAGKAAGEPNLGLLLAPGMNAAGYGSFGRYVFGADTLGHAIKRSIAALCYHSTFDSLSITTADDEACYSYASPLVGSKGYATVASAAAGELLSVLRAYLPGSWRPRRVELDIATPAQAFLFEDAFQCPVIFDAPAVAIVFERRHLRAAAGHSSRSVMTIEDVARDRPDGAPRSLLAITIEQIRTQALTGSVSIDDIARSMDTSVRTLQRELQRAGTDFRSLTTTMRIQRATELLRDAGGSITRISAELGYSSPAGFARAFRKATGLGPREFRANRLRGS</sequence>
<dbReference type="InterPro" id="IPR009057">
    <property type="entry name" value="Homeodomain-like_sf"/>
</dbReference>
<dbReference type="InterPro" id="IPR032687">
    <property type="entry name" value="AraC-type_N"/>
</dbReference>
<dbReference type="GO" id="GO:0003700">
    <property type="term" value="F:DNA-binding transcription factor activity"/>
    <property type="evidence" value="ECO:0007669"/>
    <property type="project" value="InterPro"/>
</dbReference>
<dbReference type="GO" id="GO:0000976">
    <property type="term" value="F:transcription cis-regulatory region binding"/>
    <property type="evidence" value="ECO:0007669"/>
    <property type="project" value="TreeGrafter"/>
</dbReference>
<evidence type="ECO:0000256" key="3">
    <source>
        <dbReference type="ARBA" id="ARBA00023163"/>
    </source>
</evidence>
<keyword evidence="2" id="KW-0238">DNA-binding</keyword>
<dbReference type="Proteomes" id="UP000433050">
    <property type="component" value="Unassembled WGS sequence"/>
</dbReference>
<reference evidence="5 6" key="1">
    <citation type="submission" date="2019-12" db="EMBL/GenBank/DDBJ databases">
        <authorList>
            <person name="Reyes-Prieto M."/>
        </authorList>
    </citation>
    <scope>NUCLEOTIDE SEQUENCE [LARGE SCALE GENOMIC DNA]</scope>
    <source>
        <strain evidence="5">HF14-78462</strain>
    </source>
</reference>
<dbReference type="Pfam" id="PF12833">
    <property type="entry name" value="HTH_18"/>
    <property type="match status" value="1"/>
</dbReference>
<dbReference type="EMBL" id="CACSAS010000001">
    <property type="protein sequence ID" value="CAA0112290.1"/>
    <property type="molecule type" value="Genomic_DNA"/>
</dbReference>
<evidence type="ECO:0000256" key="1">
    <source>
        <dbReference type="ARBA" id="ARBA00023015"/>
    </source>
</evidence>
<keyword evidence="1" id="KW-0805">Transcription regulation</keyword>
<dbReference type="GO" id="GO:0005829">
    <property type="term" value="C:cytosol"/>
    <property type="evidence" value="ECO:0007669"/>
    <property type="project" value="TreeGrafter"/>
</dbReference>
<proteinExistence type="predicted"/>
<keyword evidence="3" id="KW-0804">Transcription</keyword>
<dbReference type="AlphaFoldDB" id="A0A5S9Q407"/>